<dbReference type="GO" id="GO:0016616">
    <property type="term" value="F:oxidoreductase activity, acting on the CH-OH group of donors, NAD or NADP as acceptor"/>
    <property type="evidence" value="ECO:0007669"/>
    <property type="project" value="TreeGrafter"/>
</dbReference>
<keyword evidence="2" id="KW-0560">Oxidoreductase</keyword>
<keyword evidence="7" id="KW-1185">Reference proteome</keyword>
<dbReference type="InterPro" id="IPR013120">
    <property type="entry name" value="FAR_NAD-bd"/>
</dbReference>
<dbReference type="Pfam" id="PF01370">
    <property type="entry name" value="Epimerase"/>
    <property type="match status" value="1"/>
</dbReference>
<reference evidence="6 7" key="1">
    <citation type="journal article" date="2021" name="Plant Biotechnol. J.">
        <title>Multi-omics assisted identification of the key and species-specific regulatory components of drought-tolerant mechanisms in Gossypium stocksii.</title>
        <authorList>
            <person name="Yu D."/>
            <person name="Ke L."/>
            <person name="Zhang D."/>
            <person name="Wu Y."/>
            <person name="Sun Y."/>
            <person name="Mei J."/>
            <person name="Sun J."/>
            <person name="Sun Y."/>
        </authorList>
    </citation>
    <scope>NUCLEOTIDE SEQUENCE [LARGE SCALE GENOMIC DNA]</scope>
    <source>
        <strain evidence="7">cv. E1</strain>
        <tissue evidence="6">Leaf</tissue>
    </source>
</reference>
<dbReference type="PANTHER" id="PTHR10366:SF821">
    <property type="entry name" value="TETRAKETIDE ALPHA-PYRONE REDUCTASE 1"/>
    <property type="match status" value="1"/>
</dbReference>
<dbReference type="FunFam" id="3.40.50.720:FF:000085">
    <property type="entry name" value="Dihydroflavonol reductase"/>
    <property type="match status" value="1"/>
</dbReference>
<dbReference type="Gene3D" id="3.40.50.720">
    <property type="entry name" value="NAD(P)-binding Rossmann-like Domain"/>
    <property type="match status" value="2"/>
</dbReference>
<sequence>MEWVKGGKVCVTGAAGFLASWLVKRLLLSGYHVIGTVRDPANEKKLAHLWRLDGAKERLKLVRADLLEEGSFDDAIMGCQGVFHTASPTEILEPAVKGTLNVLGSCKKNPSLRRVVLTSSSSTVRARDDFDYKIPLDESSWSSLELCETLQVWYALAKTQAEKAAWEFCNENKIDLVTVLPAFVIGPSLPPDLCSTASDVLALLKEQFQWHGRMGYVHIDDVALCHILVYEHEGASGRYLCSSTVIDNDELVSILSARYPSLPVPKGFAKLDRPYYEFNTSKITSLGFKFRPIEEMFDDCIESLVEKGLLSLHPAHQRPLSYLWCGYHVIGTVRDPGLYLSTPDYLRTCGGWKDERLRLVRADLLEEGGFDDAIMGCQGVSHTASSEEIVEPAVKGTVNVLGSCKKNPSLRRVVLTSSSSAVRVKHDIHSNTPLDDSSWSSLQLCQSLEFLVEHGKLWYALAKTQAEKAAWEFCTKNKIDLVTVLPAFVVGPSLPPDLCSTASDVLAFLKGIDTKHFVIKFSYNNPHS</sequence>
<gene>
    <name evidence="6" type="ORF">J1N35_024455</name>
</gene>
<dbReference type="InterPro" id="IPR050425">
    <property type="entry name" value="NAD(P)_dehydrat-like"/>
</dbReference>
<evidence type="ECO:0008006" key="8">
    <source>
        <dbReference type="Google" id="ProtNLM"/>
    </source>
</evidence>
<dbReference type="Pfam" id="PF07993">
    <property type="entry name" value="NAD_binding_4"/>
    <property type="match status" value="1"/>
</dbReference>
<dbReference type="PANTHER" id="PTHR10366">
    <property type="entry name" value="NAD DEPENDENT EPIMERASE/DEHYDRATASE"/>
    <property type="match status" value="1"/>
</dbReference>
<keyword evidence="1" id="KW-0521">NADP</keyword>
<dbReference type="CDD" id="cd08958">
    <property type="entry name" value="FR_SDR_e"/>
    <property type="match status" value="1"/>
</dbReference>
<comment type="similarity">
    <text evidence="3">Belongs to the NAD(P)-dependent epimerase/dehydratase family. Dihydroflavonol-4-reductase subfamily.</text>
</comment>
<feature type="domain" description="Thioester reductase (TE)" evidence="5">
    <location>
        <begin position="380"/>
        <end position="511"/>
    </location>
</feature>
<protein>
    <recommendedName>
        <fullName evidence="8">NAD-dependent epimerase/dehydratase domain-containing protein</fullName>
    </recommendedName>
</protein>
<proteinExistence type="inferred from homology"/>
<evidence type="ECO:0000259" key="5">
    <source>
        <dbReference type="Pfam" id="PF07993"/>
    </source>
</evidence>
<evidence type="ECO:0000313" key="6">
    <source>
        <dbReference type="EMBL" id="KAH1072127.1"/>
    </source>
</evidence>
<dbReference type="InterPro" id="IPR036291">
    <property type="entry name" value="NAD(P)-bd_dom_sf"/>
</dbReference>
<organism evidence="6 7">
    <name type="scientific">Gossypium stocksii</name>
    <dbReference type="NCBI Taxonomy" id="47602"/>
    <lineage>
        <taxon>Eukaryota</taxon>
        <taxon>Viridiplantae</taxon>
        <taxon>Streptophyta</taxon>
        <taxon>Embryophyta</taxon>
        <taxon>Tracheophyta</taxon>
        <taxon>Spermatophyta</taxon>
        <taxon>Magnoliopsida</taxon>
        <taxon>eudicotyledons</taxon>
        <taxon>Gunneridae</taxon>
        <taxon>Pentapetalae</taxon>
        <taxon>rosids</taxon>
        <taxon>malvids</taxon>
        <taxon>Malvales</taxon>
        <taxon>Malvaceae</taxon>
        <taxon>Malvoideae</taxon>
        <taxon>Gossypium</taxon>
    </lineage>
</organism>
<dbReference type="EMBL" id="JAIQCV010000008">
    <property type="protein sequence ID" value="KAH1072127.1"/>
    <property type="molecule type" value="Genomic_DNA"/>
</dbReference>
<dbReference type="InterPro" id="IPR001509">
    <property type="entry name" value="Epimerase_deHydtase"/>
</dbReference>
<name>A0A9D3V4S1_9ROSI</name>
<dbReference type="Proteomes" id="UP000828251">
    <property type="component" value="Unassembled WGS sequence"/>
</dbReference>
<evidence type="ECO:0000256" key="2">
    <source>
        <dbReference type="ARBA" id="ARBA00023002"/>
    </source>
</evidence>
<evidence type="ECO:0000313" key="7">
    <source>
        <dbReference type="Proteomes" id="UP000828251"/>
    </source>
</evidence>
<accession>A0A9D3V4S1</accession>
<evidence type="ECO:0000256" key="3">
    <source>
        <dbReference type="ARBA" id="ARBA00023445"/>
    </source>
</evidence>
<comment type="caution">
    <text evidence="6">The sequence shown here is derived from an EMBL/GenBank/DDBJ whole genome shotgun (WGS) entry which is preliminary data.</text>
</comment>
<dbReference type="OrthoDB" id="2735536at2759"/>
<evidence type="ECO:0000259" key="4">
    <source>
        <dbReference type="Pfam" id="PF01370"/>
    </source>
</evidence>
<evidence type="ECO:0000256" key="1">
    <source>
        <dbReference type="ARBA" id="ARBA00022857"/>
    </source>
</evidence>
<dbReference type="AlphaFoldDB" id="A0A9D3V4S1"/>
<feature type="domain" description="NAD-dependent epimerase/dehydratase" evidence="4">
    <location>
        <begin position="9"/>
        <end position="235"/>
    </location>
</feature>
<dbReference type="SUPFAM" id="SSF51735">
    <property type="entry name" value="NAD(P)-binding Rossmann-fold domains"/>
    <property type="match status" value="2"/>
</dbReference>